<evidence type="ECO:0000313" key="3">
    <source>
        <dbReference type="EMBL" id="XDU61750.1"/>
    </source>
</evidence>
<feature type="transmembrane region" description="Helical" evidence="2">
    <location>
        <begin position="73"/>
        <end position="92"/>
    </location>
</feature>
<name>A0AB39V2B9_9FUSO</name>
<keyword evidence="2" id="KW-0472">Membrane</keyword>
<evidence type="ECO:0000256" key="1">
    <source>
        <dbReference type="SAM" id="MobiDB-lite"/>
    </source>
</evidence>
<keyword evidence="2" id="KW-1133">Transmembrane helix</keyword>
<sequence>MNSKIFWGLVIVVLSLFKFIPEDIIKYIVNYQVVIVLVGAYFLVKKKKHGWIFVGVGSYLYVTQYLWENLSLFVIPLILGLVIVGLGVKEILDKKKLTKFSGKPKSSSKDEEVIEAEEIKK</sequence>
<organism evidence="3">
    <name type="scientific">Leptotrichia alba</name>
    <dbReference type="NCBI Taxonomy" id="3239304"/>
    <lineage>
        <taxon>Bacteria</taxon>
        <taxon>Fusobacteriati</taxon>
        <taxon>Fusobacteriota</taxon>
        <taxon>Fusobacteriia</taxon>
        <taxon>Fusobacteriales</taxon>
        <taxon>Leptotrichiaceae</taxon>
        <taxon>Leptotrichia</taxon>
    </lineage>
</organism>
<feature type="region of interest" description="Disordered" evidence="1">
    <location>
        <begin position="100"/>
        <end position="121"/>
    </location>
</feature>
<dbReference type="AlphaFoldDB" id="A0AB39V2B9"/>
<feature type="compositionally biased region" description="Basic and acidic residues" evidence="1">
    <location>
        <begin position="107"/>
        <end position="121"/>
    </location>
</feature>
<evidence type="ECO:0000256" key="2">
    <source>
        <dbReference type="SAM" id="Phobius"/>
    </source>
</evidence>
<dbReference type="RefSeq" id="WP_369715325.1">
    <property type="nucleotide sequence ID" value="NZ_CP165647.1"/>
</dbReference>
<feature type="transmembrane region" description="Helical" evidence="2">
    <location>
        <begin position="5"/>
        <end position="21"/>
    </location>
</feature>
<keyword evidence="2" id="KW-0812">Transmembrane</keyword>
<gene>
    <name evidence="3" type="ORF">AB8B28_08815</name>
</gene>
<reference evidence="3" key="1">
    <citation type="submission" date="2024-07" db="EMBL/GenBank/DDBJ databases">
        <authorList>
            <person name="Li X.-J."/>
            <person name="Wang X."/>
        </authorList>
    </citation>
    <scope>NUCLEOTIDE SEQUENCE</scope>
    <source>
        <strain evidence="3">HSP-536</strain>
    </source>
</reference>
<proteinExistence type="predicted"/>
<dbReference type="KEGG" id="lala:AB8B28_08815"/>
<accession>A0AB39V2B9</accession>
<dbReference type="EMBL" id="CP165647">
    <property type="protein sequence ID" value="XDU61750.1"/>
    <property type="molecule type" value="Genomic_DNA"/>
</dbReference>
<protein>
    <submittedName>
        <fullName evidence="3">Uncharacterized protein</fullName>
    </submittedName>
</protein>
<feature type="transmembrane region" description="Helical" evidence="2">
    <location>
        <begin position="27"/>
        <end position="44"/>
    </location>
</feature>